<dbReference type="EMBL" id="ML211394">
    <property type="protein sequence ID" value="TFK83420.1"/>
    <property type="molecule type" value="Genomic_DNA"/>
</dbReference>
<evidence type="ECO:0000313" key="2">
    <source>
        <dbReference type="EMBL" id="TFK83420.1"/>
    </source>
</evidence>
<accession>A0A5C3P561</accession>
<evidence type="ECO:0000256" key="1">
    <source>
        <dbReference type="SAM" id="MobiDB-lite"/>
    </source>
</evidence>
<proteinExistence type="predicted"/>
<keyword evidence="3" id="KW-1185">Reference proteome</keyword>
<name>A0A5C3P561_9APHY</name>
<gene>
    <name evidence="2" type="ORF">K466DRAFT_665846</name>
</gene>
<evidence type="ECO:0000313" key="3">
    <source>
        <dbReference type="Proteomes" id="UP000308197"/>
    </source>
</evidence>
<dbReference type="AlphaFoldDB" id="A0A5C3P561"/>
<reference evidence="2 3" key="1">
    <citation type="journal article" date="2019" name="Nat. Ecol. Evol.">
        <title>Megaphylogeny resolves global patterns of mushroom evolution.</title>
        <authorList>
            <person name="Varga T."/>
            <person name="Krizsan K."/>
            <person name="Foldi C."/>
            <person name="Dima B."/>
            <person name="Sanchez-Garcia M."/>
            <person name="Sanchez-Ramirez S."/>
            <person name="Szollosi G.J."/>
            <person name="Szarkandi J.G."/>
            <person name="Papp V."/>
            <person name="Albert L."/>
            <person name="Andreopoulos W."/>
            <person name="Angelini C."/>
            <person name="Antonin V."/>
            <person name="Barry K.W."/>
            <person name="Bougher N.L."/>
            <person name="Buchanan P."/>
            <person name="Buyck B."/>
            <person name="Bense V."/>
            <person name="Catcheside P."/>
            <person name="Chovatia M."/>
            <person name="Cooper J."/>
            <person name="Damon W."/>
            <person name="Desjardin D."/>
            <person name="Finy P."/>
            <person name="Geml J."/>
            <person name="Haridas S."/>
            <person name="Hughes K."/>
            <person name="Justo A."/>
            <person name="Karasinski D."/>
            <person name="Kautmanova I."/>
            <person name="Kiss B."/>
            <person name="Kocsube S."/>
            <person name="Kotiranta H."/>
            <person name="LaButti K.M."/>
            <person name="Lechner B.E."/>
            <person name="Liimatainen K."/>
            <person name="Lipzen A."/>
            <person name="Lukacs Z."/>
            <person name="Mihaltcheva S."/>
            <person name="Morgado L.N."/>
            <person name="Niskanen T."/>
            <person name="Noordeloos M.E."/>
            <person name="Ohm R.A."/>
            <person name="Ortiz-Santana B."/>
            <person name="Ovrebo C."/>
            <person name="Racz N."/>
            <person name="Riley R."/>
            <person name="Savchenko A."/>
            <person name="Shiryaev A."/>
            <person name="Soop K."/>
            <person name="Spirin V."/>
            <person name="Szebenyi C."/>
            <person name="Tomsovsky M."/>
            <person name="Tulloss R.E."/>
            <person name="Uehling J."/>
            <person name="Grigoriev I.V."/>
            <person name="Vagvolgyi C."/>
            <person name="Papp T."/>
            <person name="Martin F.M."/>
            <person name="Miettinen O."/>
            <person name="Hibbett D.S."/>
            <person name="Nagy L.G."/>
        </authorList>
    </citation>
    <scope>NUCLEOTIDE SEQUENCE [LARGE SCALE GENOMIC DNA]</scope>
    <source>
        <strain evidence="2 3">HHB13444</strain>
    </source>
</reference>
<protein>
    <submittedName>
        <fullName evidence="2">Uncharacterized protein</fullName>
    </submittedName>
</protein>
<feature type="region of interest" description="Disordered" evidence="1">
    <location>
        <begin position="216"/>
        <end position="235"/>
    </location>
</feature>
<sequence length="271" mass="31324">MYFDPTADFIGKFFRKREGQALYQWRNIYITQDHVPDWEDPYPIARLLPSTGIADVRFGRCFLPVWTVNQLQTYGFVPLRGPDETADDLHSVRTLEPVNQRTVSYTFSNVVTQELLYIYLGCCRDDHSKVPRLWLTVDLSGQFADSLRRVSRAHLPEHDGICTLLAPAHVHQWALWDRAGVVEHWRLPRRHRLFGDALRSVRIYMRNWAAVPSDPPWDLDGDDHGHGPSDQFDDEDGVGEQLWEIHVRLSGSAFDRLVMMCANKGIPQIET</sequence>
<dbReference type="Proteomes" id="UP000308197">
    <property type="component" value="Unassembled WGS sequence"/>
</dbReference>
<dbReference type="InParanoid" id="A0A5C3P561"/>
<organism evidence="2 3">
    <name type="scientific">Polyporus arcularius HHB13444</name>
    <dbReference type="NCBI Taxonomy" id="1314778"/>
    <lineage>
        <taxon>Eukaryota</taxon>
        <taxon>Fungi</taxon>
        <taxon>Dikarya</taxon>
        <taxon>Basidiomycota</taxon>
        <taxon>Agaricomycotina</taxon>
        <taxon>Agaricomycetes</taxon>
        <taxon>Polyporales</taxon>
        <taxon>Polyporaceae</taxon>
        <taxon>Polyporus</taxon>
    </lineage>
</organism>